<feature type="chain" id="PRO_5014932171" description="Bifunctional inhibitor/plant lipid transfer protein/seed storage helical domain-containing protein" evidence="3">
    <location>
        <begin position="21"/>
        <end position="115"/>
    </location>
</feature>
<protein>
    <recommendedName>
        <fullName evidence="4">Bifunctional inhibitor/plant lipid transfer protein/seed storage helical domain-containing protein</fullName>
    </recommendedName>
</protein>
<dbReference type="CDD" id="cd01960">
    <property type="entry name" value="nsLTP1"/>
    <property type="match status" value="1"/>
</dbReference>
<evidence type="ECO:0000256" key="2">
    <source>
        <dbReference type="ARBA" id="ARBA00023157"/>
    </source>
</evidence>
<organism evidence="5">
    <name type="scientific">Fagus sylvatica</name>
    <name type="common">Beechnut</name>
    <dbReference type="NCBI Taxonomy" id="28930"/>
    <lineage>
        <taxon>Eukaryota</taxon>
        <taxon>Viridiplantae</taxon>
        <taxon>Streptophyta</taxon>
        <taxon>Embryophyta</taxon>
        <taxon>Tracheophyta</taxon>
        <taxon>Spermatophyta</taxon>
        <taxon>Magnoliopsida</taxon>
        <taxon>eudicotyledons</taxon>
        <taxon>Gunneridae</taxon>
        <taxon>Pentapetalae</taxon>
        <taxon>rosids</taxon>
        <taxon>fabids</taxon>
        <taxon>Fagales</taxon>
        <taxon>Fagaceae</taxon>
        <taxon>Fagus</taxon>
    </lineage>
</organism>
<reference evidence="5" key="1">
    <citation type="submission" date="2018-02" db="EMBL/GenBank/DDBJ databases">
        <authorList>
            <person name="Cohen D.B."/>
            <person name="Kent A.D."/>
        </authorList>
    </citation>
    <scope>NUCLEOTIDE SEQUENCE</scope>
</reference>
<proteinExistence type="inferred from homology"/>
<name>A0A2N9GGP8_FAGSY</name>
<evidence type="ECO:0000313" key="5">
    <source>
        <dbReference type="EMBL" id="SPC98705.1"/>
    </source>
</evidence>
<feature type="signal peptide" evidence="3">
    <location>
        <begin position="1"/>
        <end position="20"/>
    </location>
</feature>
<evidence type="ECO:0000259" key="4">
    <source>
        <dbReference type="Pfam" id="PF00234"/>
    </source>
</evidence>
<dbReference type="InterPro" id="IPR016140">
    <property type="entry name" value="Bifunc_inhib/LTP/seed_store"/>
</dbReference>
<keyword evidence="3" id="KW-0732">Signal</keyword>
<dbReference type="PRINTS" id="PR00382">
    <property type="entry name" value="LIPIDTRNSFER"/>
</dbReference>
<dbReference type="GO" id="GO:0006869">
    <property type="term" value="P:lipid transport"/>
    <property type="evidence" value="ECO:0007669"/>
    <property type="project" value="InterPro"/>
</dbReference>
<keyword evidence="2" id="KW-1015">Disulfide bond</keyword>
<dbReference type="EMBL" id="OIVN01001891">
    <property type="protein sequence ID" value="SPC98705.1"/>
    <property type="molecule type" value="Genomic_DNA"/>
</dbReference>
<dbReference type="InterPro" id="IPR036312">
    <property type="entry name" value="Bifun_inhib/LTP/seed_sf"/>
</dbReference>
<dbReference type="Gene3D" id="1.10.110.10">
    <property type="entry name" value="Plant lipid-transfer and hydrophobic proteins"/>
    <property type="match status" value="1"/>
</dbReference>
<dbReference type="PANTHER" id="PTHR33076">
    <property type="entry name" value="NON-SPECIFIC LIPID-TRANSFER PROTEIN 2-RELATED"/>
    <property type="match status" value="1"/>
</dbReference>
<feature type="domain" description="Bifunctional inhibitor/plant lipid transfer protein/seed storage helical" evidence="4">
    <location>
        <begin position="27"/>
        <end position="113"/>
    </location>
</feature>
<comment type="similarity">
    <text evidence="1">Belongs to the plant LTP family.</text>
</comment>
<dbReference type="InterPro" id="IPR000528">
    <property type="entry name" value="Plant_nsLTP"/>
</dbReference>
<dbReference type="GO" id="GO:0008289">
    <property type="term" value="F:lipid binding"/>
    <property type="evidence" value="ECO:0007669"/>
    <property type="project" value="InterPro"/>
</dbReference>
<evidence type="ECO:0000256" key="1">
    <source>
        <dbReference type="ARBA" id="ARBA00009748"/>
    </source>
</evidence>
<sequence>MARLVLYLTLSIIFIGSAMAVSDPQVCAAVSHNFMECLKFVRGLSSKPSGRCCNKLHNLNKLAKPKGAPGKICQCIEDMSRQMNVIYSASHINDLPEECGVHLSFPIANNIDCAM</sequence>
<evidence type="ECO:0000256" key="3">
    <source>
        <dbReference type="SAM" id="SignalP"/>
    </source>
</evidence>
<accession>A0A2N9GGP8</accession>
<gene>
    <name evidence="5" type="ORF">FSB_LOCUS26587</name>
</gene>
<dbReference type="AlphaFoldDB" id="A0A2N9GGP8"/>
<dbReference type="SUPFAM" id="SSF47699">
    <property type="entry name" value="Bifunctional inhibitor/lipid-transfer protein/seed storage 2S albumin"/>
    <property type="match status" value="1"/>
</dbReference>
<dbReference type="Pfam" id="PF00234">
    <property type="entry name" value="Tryp_alpha_amyl"/>
    <property type="match status" value="1"/>
</dbReference>